<keyword evidence="3" id="KW-1185">Reference proteome</keyword>
<evidence type="ECO:0000313" key="3">
    <source>
        <dbReference type="Proteomes" id="UP000275076"/>
    </source>
</evidence>
<reference evidence="2 3" key="1">
    <citation type="submission" date="2018-10" db="EMBL/GenBank/DDBJ databases">
        <title>Draft genome sequence of Bacillus salarius IM0101, isolated from a hypersaline soil in Inner Mongolia, China.</title>
        <authorList>
            <person name="Yamprayoonswat W."/>
            <person name="Boonvisut S."/>
            <person name="Jumpathong W."/>
            <person name="Sittihan S."/>
            <person name="Ruangsuj P."/>
            <person name="Wanthongcharoen S."/>
            <person name="Thongpramul N."/>
            <person name="Pimmason S."/>
            <person name="Yu B."/>
            <person name="Yasawong M."/>
        </authorList>
    </citation>
    <scope>NUCLEOTIDE SEQUENCE [LARGE SCALE GENOMIC DNA]</scope>
    <source>
        <strain evidence="2 3">IM0101</strain>
    </source>
</reference>
<dbReference type="EMBL" id="RBVX01000052">
    <property type="protein sequence ID" value="RSL29756.1"/>
    <property type="molecule type" value="Genomic_DNA"/>
</dbReference>
<evidence type="ECO:0000313" key="2">
    <source>
        <dbReference type="EMBL" id="RSL29756.1"/>
    </source>
</evidence>
<evidence type="ECO:0000256" key="1">
    <source>
        <dbReference type="SAM" id="MobiDB-lite"/>
    </source>
</evidence>
<sequence length="1076" mass="118361">MNRAQFATFLDRALEVQEPLAISNVSALTDDGHILEVEFNRPYTEDVDSSDVRIQETDSGQRVGVQDIQLSSDRQSAEITLYDNTSEDAEPEIERLTNYDLQIGDLETTFARPEYVDSDDGAYVSEVDADEREIEVLGKTLEVPEDMDFNFQEALGQELRVWYDGDDIVQNFEFQSDVVLDAVEVDGDEITAVGEDQNYDLAEDAEFIFNYGSDDEEVESGAEDIEDALDGNEYDYAKVILNDDGDVERVYAYTLNPEDSILVEEIDGNYIVDRNGDELDLEDYVIVKDGKEISIDDIEENDFVLFNSDAHGDGYAVVYNNTVSGNIDGVFQDSFDLDGENYDYIDGAQYLNEDNEKEPLDVDGAEKLEESGEEVTAYFNHEGEVILVAGTEGLVSSQFAPSYTVDSITAYKDNLDNDRLEIDVVNQDGDNELYDVSLDSLDEFFVQRNGEELEYEDGDDLPESISEDFEIDGFEIRDENGDEITDNNDFPTQNFTIYALSDNGDAPVEVVNIADEGKIVGLSTDDDGNLQGLEFYETTTTDQDIEYDDDYVDGKRLSDSAYVIGVDDELNGGYPDAEDVTIQTWDEIQDEGTDLDGSDVYYDEDDNVTHIYTEDFEAGDTSDHIALLTNVDVNTDNEIVRLEALVDGEKQTFDVDDLDNDYEEGEIVKLVVNENSDEVSEISSVDGTVIQDTVVDVDVSDRTVTLENEGEIELDANGEVYDASDEDSDDYSAESLRAIDEDDFVRVSLVESSSRFADVIAITNENNVNYSLNQDDADETLDQDYDSLSVNGDSTSLDLNNQTVGTLDVNGNDATISNGTVNNLNVSEDVDNLTLNDVSDGNGSEHTFNGGGSDSVELDADTDLSGDVTVAGNAVSFKGEGSLSGNVSIDTDSEVAFENDISNATVVIENENADVSVKAGVDVQIAQGVDRSNITVTEDGEDVDPEDLPEEGSDEETNSSEVTVDSVADLENNVSEVKLTFSEDLTVNQDTDEFTITDSEDNSISVTAGTYDDATEGEFKFANASSTVSVYVYGYNESGDDNPLTINFADNNYFEDTSNLEDTSVSVNVYTGEEVE</sequence>
<accession>A0A3R9PFT0</accession>
<feature type="region of interest" description="Disordered" evidence="1">
    <location>
        <begin position="932"/>
        <end position="965"/>
    </location>
</feature>
<comment type="caution">
    <text evidence="2">The sequence shown here is derived from an EMBL/GenBank/DDBJ whole genome shotgun (WGS) entry which is preliminary data.</text>
</comment>
<name>A0A3R9PFT0_9BACI</name>
<proteinExistence type="predicted"/>
<feature type="compositionally biased region" description="Acidic residues" evidence="1">
    <location>
        <begin position="938"/>
        <end position="958"/>
    </location>
</feature>
<organism evidence="2 3">
    <name type="scientific">Salibacterium salarium</name>
    <dbReference type="NCBI Taxonomy" id="284579"/>
    <lineage>
        <taxon>Bacteria</taxon>
        <taxon>Bacillati</taxon>
        <taxon>Bacillota</taxon>
        <taxon>Bacilli</taxon>
        <taxon>Bacillales</taxon>
        <taxon>Bacillaceae</taxon>
    </lineage>
</organism>
<dbReference type="AlphaFoldDB" id="A0A3R9PFT0"/>
<gene>
    <name evidence="2" type="ORF">D7Z54_29430</name>
</gene>
<dbReference type="Proteomes" id="UP000275076">
    <property type="component" value="Unassembled WGS sequence"/>
</dbReference>
<protein>
    <submittedName>
        <fullName evidence="2">Uncharacterized protein</fullName>
    </submittedName>
</protein>